<comment type="caution">
    <text evidence="2">The sequence shown here is derived from an EMBL/GenBank/DDBJ whole genome shotgun (WGS) entry which is preliminary data.</text>
</comment>
<dbReference type="GeneID" id="55973797"/>
<protein>
    <submittedName>
        <fullName evidence="2">Uncharacterized protein</fullName>
    </submittedName>
</protein>
<proteinExistence type="predicted"/>
<dbReference type="AlphaFoldDB" id="A0A9P5D2Y9"/>
<accession>A0A9P5D2Y9</accession>
<feature type="region of interest" description="Disordered" evidence="1">
    <location>
        <begin position="1"/>
        <end position="167"/>
    </location>
</feature>
<evidence type="ECO:0000313" key="2">
    <source>
        <dbReference type="EMBL" id="KAF4121981.1"/>
    </source>
</evidence>
<keyword evidence="3" id="KW-1185">Reference proteome</keyword>
<feature type="compositionally biased region" description="Gly residues" evidence="1">
    <location>
        <begin position="135"/>
        <end position="151"/>
    </location>
</feature>
<feature type="region of interest" description="Disordered" evidence="1">
    <location>
        <begin position="295"/>
        <end position="319"/>
    </location>
</feature>
<dbReference type="RefSeq" id="XP_035320633.1">
    <property type="nucleotide sequence ID" value="XM_035469539.1"/>
</dbReference>
<feature type="compositionally biased region" description="Low complexity" evidence="1">
    <location>
        <begin position="71"/>
        <end position="81"/>
    </location>
</feature>
<reference evidence="2" key="1">
    <citation type="submission" date="2020-03" db="EMBL/GenBank/DDBJ databases">
        <title>Site-based positive gene gene selection in Geosmithia morbida across the United States reveals a broad range of putative effectors and factors for local host and environmental adapation.</title>
        <authorList>
            <person name="Onufrak A."/>
            <person name="Murdoch R.W."/>
            <person name="Gazis R."/>
            <person name="Huff M."/>
            <person name="Staton M."/>
            <person name="Klingeman W."/>
            <person name="Hadziabdic D."/>
        </authorList>
    </citation>
    <scope>NUCLEOTIDE SEQUENCE</scope>
    <source>
        <strain evidence="2">1262</strain>
    </source>
</reference>
<feature type="region of interest" description="Disordered" evidence="1">
    <location>
        <begin position="199"/>
        <end position="236"/>
    </location>
</feature>
<evidence type="ECO:0000313" key="3">
    <source>
        <dbReference type="Proteomes" id="UP000749293"/>
    </source>
</evidence>
<organism evidence="2 3">
    <name type="scientific">Geosmithia morbida</name>
    <dbReference type="NCBI Taxonomy" id="1094350"/>
    <lineage>
        <taxon>Eukaryota</taxon>
        <taxon>Fungi</taxon>
        <taxon>Dikarya</taxon>
        <taxon>Ascomycota</taxon>
        <taxon>Pezizomycotina</taxon>
        <taxon>Sordariomycetes</taxon>
        <taxon>Hypocreomycetidae</taxon>
        <taxon>Hypocreales</taxon>
        <taxon>Bionectriaceae</taxon>
        <taxon>Geosmithia</taxon>
    </lineage>
</organism>
<feature type="compositionally biased region" description="Low complexity" evidence="1">
    <location>
        <begin position="33"/>
        <end position="43"/>
    </location>
</feature>
<evidence type="ECO:0000256" key="1">
    <source>
        <dbReference type="SAM" id="MobiDB-lite"/>
    </source>
</evidence>
<dbReference type="Proteomes" id="UP000749293">
    <property type="component" value="Unassembled WGS sequence"/>
</dbReference>
<sequence>MAKPDEPRGRFAPIPIETTYESYRKSPRKQHSSHTATSTTAHTDTPQRQSTHIGPAPVPTPDASPRSQSPAAAGAGTTDAHGGQRRRFAPQLIESSRRARRVGDAGPATRPTDKTDITPYTKNIYTASKPKVRRGGGGGLDSAGGADGEGGQQSRPKPHRRESEEEAVQEYLLQLAAKEAALAVFPNIRAREGGVTHFYYRESSGSENSPEAASPADDDEQQQQRHMPRTRRKSSSLGLSWWHKYMQEHAQRMAVDDGDDQKEEEREEKPEEQKLSPADQRGQDISMMSDAELDSMDLSAPPDPLWTTSRRPSYHRDSMTDSSAIAGGAMGPPAPPHLLRGSYREDSSMTDAAPLVGRAPEMPFPSSAFKAPAAPAQAPSAAPPIGFGRPFAAFGMKPDSAQAQRLRKMASPPMLGRDLTFRRCPSPKATKLEPSHPFVFAHDDSRYRDVSGNGGLWHGYCYRTPSGRETTVNQPGGDGDHAMPMTEEPSSADQGVEEQRRQQKPTATADAEEAEAERNAKIAKEFNDEFVTQIYNYLSLGYPATAGVFDEELCKVSHISVAELRSRDEEQMAMGHMVDMPLHDDKGHSTCPRWRALKVYVTEWARQHPNLDDLDPLAWGVRRKSGGWGF</sequence>
<gene>
    <name evidence="2" type="ORF">GMORB2_7574</name>
</gene>
<feature type="region of interest" description="Disordered" evidence="1">
    <location>
        <begin position="252"/>
        <end position="283"/>
    </location>
</feature>
<dbReference type="EMBL" id="JAANYQ010000010">
    <property type="protein sequence ID" value="KAF4121981.1"/>
    <property type="molecule type" value="Genomic_DNA"/>
</dbReference>
<feature type="region of interest" description="Disordered" evidence="1">
    <location>
        <begin position="464"/>
        <end position="516"/>
    </location>
</feature>
<name>A0A9P5D2Y9_9HYPO</name>
<feature type="compositionally biased region" description="Basic and acidic residues" evidence="1">
    <location>
        <begin position="263"/>
        <end position="274"/>
    </location>
</feature>
<dbReference type="OrthoDB" id="4716584at2759"/>